<sequence length="476" mass="53279">MSAKESTEKKKYKLVAPDGGYGYMIALSATIILTTATMFQGCFGLIFKNFMEELGINSVHVTVMMGIGSICSAASGFLTGTFVKFMSLRMLTLLGAVLLNIGTFGCVFANTMFTFYVFNGIFPSIALGILFNVSFTTLNLYFVEKRMMVISFCQTIIALVTMVVPMFLKWSLEEYGFRSTLLLVSGISMNCIFGAILIQPVEKYMRKVEIEEKDELLISDKELKQKLKSEVKLNDIEGNISEKSLELSEENEKTNRLTKIYNTLLDKSLRKTYLLSCVCYGPTLCMFADVTYIVMLPQALYTAHWSQDNVALAISLIGFGDLTMRIVFIFIGNWMFKFGSAEIYVAGIILALVARLGQLWTKSFIANMIFITLAGIARCSIAILLPVVIADAVLPEQFSSAMGISMMFSGLTNLSLGFAIGGVRDLTNSYDVAFYLIASCFALVAIFWTIELFYKKNKHKRQLRREYLRQKQNVKS</sequence>
<reference evidence="4 5" key="1">
    <citation type="submission" date="2020-04" db="EMBL/GenBank/DDBJ databases">
        <authorList>
            <person name="Wallbank WR R."/>
            <person name="Pardo Diaz C."/>
            <person name="Kozak K."/>
            <person name="Martin S."/>
            <person name="Jiggins C."/>
            <person name="Moest M."/>
            <person name="Warren A I."/>
            <person name="Byers J.R.P. K."/>
            <person name="Montejo-Kovacevich G."/>
            <person name="Yen C E."/>
        </authorList>
    </citation>
    <scope>NUCLEOTIDE SEQUENCE [LARGE SCALE GENOMIC DNA]</scope>
</reference>
<dbReference type="GO" id="GO:0016020">
    <property type="term" value="C:membrane"/>
    <property type="evidence" value="ECO:0007669"/>
    <property type="project" value="UniProtKB-SubCell"/>
</dbReference>
<dbReference type="EMBL" id="CADEBD010000309">
    <property type="protein sequence ID" value="CAB3241058.1"/>
    <property type="molecule type" value="Genomic_DNA"/>
</dbReference>
<feature type="transmembrane region" description="Helical" evidence="2">
    <location>
        <begin position="180"/>
        <end position="198"/>
    </location>
</feature>
<feature type="transmembrane region" description="Helical" evidence="2">
    <location>
        <begin position="59"/>
        <end position="79"/>
    </location>
</feature>
<evidence type="ECO:0000259" key="3">
    <source>
        <dbReference type="PROSITE" id="PS50850"/>
    </source>
</evidence>
<evidence type="ECO:0000256" key="2">
    <source>
        <dbReference type="SAM" id="Phobius"/>
    </source>
</evidence>
<feature type="transmembrane region" description="Helical" evidence="2">
    <location>
        <begin position="343"/>
        <end position="360"/>
    </location>
</feature>
<feature type="transmembrane region" description="Helical" evidence="2">
    <location>
        <begin position="21"/>
        <end position="47"/>
    </location>
</feature>
<feature type="transmembrane region" description="Helical" evidence="2">
    <location>
        <begin position="273"/>
        <end position="295"/>
    </location>
</feature>
<keyword evidence="2" id="KW-0812">Transmembrane</keyword>
<feature type="domain" description="Major facilitator superfamily (MFS) profile" evidence="3">
    <location>
        <begin position="21"/>
        <end position="457"/>
    </location>
</feature>
<dbReference type="GO" id="GO:0008028">
    <property type="term" value="F:monocarboxylic acid transmembrane transporter activity"/>
    <property type="evidence" value="ECO:0007669"/>
    <property type="project" value="TreeGrafter"/>
</dbReference>
<proteinExistence type="predicted"/>
<gene>
    <name evidence="4" type="ORF">APLA_LOCUS9393</name>
</gene>
<dbReference type="InterPro" id="IPR036259">
    <property type="entry name" value="MFS_trans_sf"/>
</dbReference>
<comment type="subcellular location">
    <subcellularLocation>
        <location evidence="1">Membrane</location>
        <topology evidence="1">Multi-pass membrane protein</topology>
    </subcellularLocation>
</comment>
<feature type="transmembrane region" description="Helical" evidence="2">
    <location>
        <begin position="310"/>
        <end position="331"/>
    </location>
</feature>
<protein>
    <recommendedName>
        <fullName evidence="3">Major facilitator superfamily (MFS) profile domain-containing protein</fullName>
    </recommendedName>
</protein>
<evidence type="ECO:0000313" key="4">
    <source>
        <dbReference type="EMBL" id="CAB3241058.1"/>
    </source>
</evidence>
<dbReference type="InterPro" id="IPR050327">
    <property type="entry name" value="Proton-linked_MCT"/>
</dbReference>
<keyword evidence="2" id="KW-0472">Membrane</keyword>
<name>A0A8S1A2B2_ARCPL</name>
<feature type="transmembrane region" description="Helical" evidence="2">
    <location>
        <begin position="401"/>
        <end position="420"/>
    </location>
</feature>
<evidence type="ECO:0000313" key="5">
    <source>
        <dbReference type="Proteomes" id="UP000494256"/>
    </source>
</evidence>
<dbReference type="Proteomes" id="UP000494256">
    <property type="component" value="Unassembled WGS sequence"/>
</dbReference>
<feature type="transmembrane region" description="Helical" evidence="2">
    <location>
        <begin position="91"/>
        <end position="115"/>
    </location>
</feature>
<feature type="transmembrane region" description="Helical" evidence="2">
    <location>
        <begin position="121"/>
        <end position="142"/>
    </location>
</feature>
<accession>A0A8S1A2B2</accession>
<dbReference type="InterPro" id="IPR020846">
    <property type="entry name" value="MFS_dom"/>
</dbReference>
<dbReference type="SUPFAM" id="SSF103473">
    <property type="entry name" value="MFS general substrate transporter"/>
    <property type="match status" value="1"/>
</dbReference>
<feature type="transmembrane region" description="Helical" evidence="2">
    <location>
        <begin position="432"/>
        <end position="454"/>
    </location>
</feature>
<dbReference type="PANTHER" id="PTHR11360">
    <property type="entry name" value="MONOCARBOXYLATE TRANSPORTER"/>
    <property type="match status" value="1"/>
</dbReference>
<dbReference type="PANTHER" id="PTHR11360:SF309">
    <property type="entry name" value="MONOCARBOXYLATE TRANSPORTER 7-LIKE PROTEIN"/>
    <property type="match status" value="1"/>
</dbReference>
<feature type="transmembrane region" description="Helical" evidence="2">
    <location>
        <begin position="366"/>
        <end position="389"/>
    </location>
</feature>
<comment type="caution">
    <text evidence="4">The sequence shown here is derived from an EMBL/GenBank/DDBJ whole genome shotgun (WGS) entry which is preliminary data.</text>
</comment>
<dbReference type="OrthoDB" id="7454303at2759"/>
<dbReference type="AlphaFoldDB" id="A0A8S1A2B2"/>
<keyword evidence="2" id="KW-1133">Transmembrane helix</keyword>
<dbReference type="Gene3D" id="1.20.1250.20">
    <property type="entry name" value="MFS general substrate transporter like domains"/>
    <property type="match status" value="1"/>
</dbReference>
<dbReference type="PROSITE" id="PS50850">
    <property type="entry name" value="MFS"/>
    <property type="match status" value="1"/>
</dbReference>
<feature type="transmembrane region" description="Helical" evidence="2">
    <location>
        <begin position="149"/>
        <end position="168"/>
    </location>
</feature>
<organism evidence="4 5">
    <name type="scientific">Arctia plantaginis</name>
    <name type="common">Wood tiger moth</name>
    <name type="synonym">Phalaena plantaginis</name>
    <dbReference type="NCBI Taxonomy" id="874455"/>
    <lineage>
        <taxon>Eukaryota</taxon>
        <taxon>Metazoa</taxon>
        <taxon>Ecdysozoa</taxon>
        <taxon>Arthropoda</taxon>
        <taxon>Hexapoda</taxon>
        <taxon>Insecta</taxon>
        <taxon>Pterygota</taxon>
        <taxon>Neoptera</taxon>
        <taxon>Endopterygota</taxon>
        <taxon>Lepidoptera</taxon>
        <taxon>Glossata</taxon>
        <taxon>Ditrysia</taxon>
        <taxon>Noctuoidea</taxon>
        <taxon>Erebidae</taxon>
        <taxon>Arctiinae</taxon>
        <taxon>Arctia</taxon>
    </lineage>
</organism>
<evidence type="ECO:0000256" key="1">
    <source>
        <dbReference type="ARBA" id="ARBA00004141"/>
    </source>
</evidence>
<dbReference type="InterPro" id="IPR011701">
    <property type="entry name" value="MFS"/>
</dbReference>
<dbReference type="Pfam" id="PF07690">
    <property type="entry name" value="MFS_1"/>
    <property type="match status" value="2"/>
</dbReference>